<dbReference type="GO" id="GO:0045661">
    <property type="term" value="P:regulation of myoblast differentiation"/>
    <property type="evidence" value="ECO:0007669"/>
    <property type="project" value="TreeGrafter"/>
</dbReference>
<gene>
    <name evidence="3" type="primary">flot2a_0</name>
    <name evidence="3" type="ORF">EYF80_012051</name>
</gene>
<dbReference type="GO" id="GO:0005768">
    <property type="term" value="C:endosome"/>
    <property type="evidence" value="ECO:0007669"/>
    <property type="project" value="UniProtKB-SubCell"/>
</dbReference>
<feature type="coiled-coil region" evidence="2">
    <location>
        <begin position="72"/>
        <end position="123"/>
    </location>
</feature>
<dbReference type="GO" id="GO:0002020">
    <property type="term" value="F:protease binding"/>
    <property type="evidence" value="ECO:0007669"/>
    <property type="project" value="TreeGrafter"/>
</dbReference>
<dbReference type="GO" id="GO:0016600">
    <property type="term" value="C:flotillin complex"/>
    <property type="evidence" value="ECO:0007669"/>
    <property type="project" value="TreeGrafter"/>
</dbReference>
<name>A0A4Z2IKP3_9TELE</name>
<evidence type="ECO:0000313" key="4">
    <source>
        <dbReference type="Proteomes" id="UP000314294"/>
    </source>
</evidence>
<dbReference type="PANTHER" id="PTHR13806:SF46">
    <property type="entry name" value="FLOTILLIN-1-RELATED"/>
    <property type="match status" value="1"/>
</dbReference>
<evidence type="ECO:0000256" key="1">
    <source>
        <dbReference type="RuleBase" id="RU366054"/>
    </source>
</evidence>
<dbReference type="OrthoDB" id="8899323at2759"/>
<dbReference type="Proteomes" id="UP000314294">
    <property type="component" value="Unassembled WGS sequence"/>
</dbReference>
<accession>A0A4Z2IKP3</accession>
<dbReference type="AlphaFoldDB" id="A0A4Z2IKP3"/>
<comment type="caution">
    <text evidence="3">The sequence shown here is derived from an EMBL/GenBank/DDBJ whole genome shotgun (WGS) entry which is preliminary data.</text>
</comment>
<comment type="subunit">
    <text evidence="1">Heterooligomeric complex.</text>
</comment>
<comment type="similarity">
    <text evidence="1">Belongs to the band 7/mec-2 family. Flotillin subfamily.</text>
</comment>
<comment type="subcellular location">
    <subcellularLocation>
        <location evidence="1">Membrane</location>
    </subcellularLocation>
    <subcellularLocation>
        <location evidence="1">Endosome</location>
    </subcellularLocation>
</comment>
<keyword evidence="2" id="KW-0175">Coiled coil</keyword>
<proteinExistence type="inferred from homology"/>
<organism evidence="3 4">
    <name type="scientific">Liparis tanakae</name>
    <name type="common">Tanaka's snailfish</name>
    <dbReference type="NCBI Taxonomy" id="230148"/>
    <lineage>
        <taxon>Eukaryota</taxon>
        <taxon>Metazoa</taxon>
        <taxon>Chordata</taxon>
        <taxon>Craniata</taxon>
        <taxon>Vertebrata</taxon>
        <taxon>Euteleostomi</taxon>
        <taxon>Actinopterygii</taxon>
        <taxon>Neopterygii</taxon>
        <taxon>Teleostei</taxon>
        <taxon>Neoteleostei</taxon>
        <taxon>Acanthomorphata</taxon>
        <taxon>Eupercaria</taxon>
        <taxon>Perciformes</taxon>
        <taxon>Cottioidei</taxon>
        <taxon>Cottales</taxon>
        <taxon>Liparidae</taxon>
        <taxon>Liparis</taxon>
    </lineage>
</organism>
<dbReference type="GO" id="GO:0072659">
    <property type="term" value="P:protein localization to plasma membrane"/>
    <property type="evidence" value="ECO:0007669"/>
    <property type="project" value="TreeGrafter"/>
</dbReference>
<dbReference type="InterPro" id="IPR027705">
    <property type="entry name" value="Flotillin_fam"/>
</dbReference>
<evidence type="ECO:0000313" key="3">
    <source>
        <dbReference type="EMBL" id="TNN77753.1"/>
    </source>
</evidence>
<dbReference type="EMBL" id="SRLO01000080">
    <property type="protein sequence ID" value="TNN77753.1"/>
    <property type="molecule type" value="Genomic_DNA"/>
</dbReference>
<keyword evidence="1" id="KW-0472">Membrane</keyword>
<reference evidence="3 4" key="1">
    <citation type="submission" date="2019-03" db="EMBL/GenBank/DDBJ databases">
        <title>First draft genome of Liparis tanakae, snailfish: a comprehensive survey of snailfish specific genes.</title>
        <authorList>
            <person name="Kim W."/>
            <person name="Song I."/>
            <person name="Jeong J.-H."/>
            <person name="Kim D."/>
            <person name="Kim S."/>
            <person name="Ryu S."/>
            <person name="Song J.Y."/>
            <person name="Lee S.K."/>
        </authorList>
    </citation>
    <scope>NUCLEOTIDE SEQUENCE [LARGE SCALE GENOMIC DNA]</scope>
    <source>
        <tissue evidence="3">Muscle</tissue>
    </source>
</reference>
<dbReference type="PANTHER" id="PTHR13806">
    <property type="entry name" value="FLOTILLIN-RELATED"/>
    <property type="match status" value="1"/>
</dbReference>
<sequence length="284" mass="31439">MKLTPVCLYLQDVYDKVDYLSSLGKSQTAAVQRDADIGVAEAERDAGIREAECKREMMDVKFQADTKMADSKRELELQKASFNQEVNTKKAEAQLAYELQAAKEQQKIRLEEIEIQVVQRKKEITIGEREIDRMDKELIATIKRPAEAEAYKMQQLAEGQKTKTVLIAQAQAEKIKRIGAAEACSIEAVGKAEAERMRLKAEAYQLYGEAAKTALVLEALPMIAAKVAAPLAKTSEIVILSGESNRITNEVNRLLAELPVSVNALTGVDLMKMPLLQKLTSAQA</sequence>
<keyword evidence="4" id="KW-1185">Reference proteome</keyword>
<evidence type="ECO:0000256" key="2">
    <source>
        <dbReference type="SAM" id="Coils"/>
    </source>
</evidence>
<protein>
    <recommendedName>
        <fullName evidence="1">Flotillin</fullName>
    </recommendedName>
</protein>